<evidence type="ECO:0000256" key="4">
    <source>
        <dbReference type="ARBA" id="ARBA00022692"/>
    </source>
</evidence>
<dbReference type="EMBL" id="LN879430">
    <property type="protein sequence ID" value="CUH91695.1"/>
    <property type="molecule type" value="Genomic_DNA"/>
</dbReference>
<dbReference type="PROSITE" id="PS50111">
    <property type="entry name" value="CHEMOTAXIS_TRANSDUC_2"/>
    <property type="match status" value="1"/>
</dbReference>
<dbReference type="SUPFAM" id="SSF103190">
    <property type="entry name" value="Sensory domain-like"/>
    <property type="match status" value="1"/>
</dbReference>
<keyword evidence="10" id="KW-0175">Coiled coil</keyword>
<dbReference type="PROSITE" id="PS50885">
    <property type="entry name" value="HAMP"/>
    <property type="match status" value="1"/>
</dbReference>
<evidence type="ECO:0000256" key="9">
    <source>
        <dbReference type="PROSITE-ProRule" id="PRU00284"/>
    </source>
</evidence>
<gene>
    <name evidence="14" type="ORF">SD1D_0141</name>
</gene>
<dbReference type="InterPro" id="IPR003660">
    <property type="entry name" value="HAMP_dom"/>
</dbReference>
<dbReference type="InterPro" id="IPR029151">
    <property type="entry name" value="Sensor-like_sf"/>
</dbReference>
<dbReference type="CDD" id="cd18773">
    <property type="entry name" value="PDC1_HK_sensor"/>
    <property type="match status" value="1"/>
</dbReference>
<sequence>MKSIRQKIALYASLLVILPILLTIIVNVFIIARNYEKELEENNMIFVDSIANHISDFVSEAYSLTEQVALNINSDPKNQEKTLMNLYNKHTYFELLYIQDSKGMQTAKTSGQLRNISNRWWFVKAKDEQAPFVSKSYYSIATNMPVSTIAIPIYDDNEQFAGVMAADIKLDELQKHIQKYSDDSKYAFIVDGEGVVIAHPKTEQLSELYNYKTMKKTVLKLDEEQNEVTEELDIKVPEALKNIVEKALKGENGFDTYTDINGDKVISAYQTITLPGSSDNWAIITVQNKTEAMDLVYGMQKINGLMGLISIIISFIIIFFATGKISDPIKKSANYLAIIAQGDFTIDVDKTLMSKKDELGIIARGIQTMKDSLKYLTRQITEEAFQIQEKLDHIVIEMNDLTSNLEGVAATTEELSANSQETAAATEEMTSTSSEIERAAHTVTENSEKGAIAAQKISQRAETIKEKVELSMQKTKALLLESKEELEKAIEEAKVVEQINVLSASIMDIAQQTNLLALNASIEAARAGEAGKGFAVVAREINHLADQSKAAVGKITEITASVNNAVANLSDNANNLLTFVSNDVANDYKHMQNVGNKYSDDAKFIEDLIIEFSATSEELLASIENMTNTIEGVSIAANESAIGTSEIATRVSEANLEADNIMEKVKETKNSSDKLKEASSIFKF</sequence>
<feature type="transmembrane region" description="Helical" evidence="11">
    <location>
        <begin position="9"/>
        <end position="32"/>
    </location>
</feature>
<proteinExistence type="inferred from homology"/>
<evidence type="ECO:0000259" key="13">
    <source>
        <dbReference type="PROSITE" id="PS50885"/>
    </source>
</evidence>
<evidence type="ECO:0000256" key="8">
    <source>
        <dbReference type="ARBA" id="ARBA00029447"/>
    </source>
</evidence>
<organism evidence="14 15">
    <name type="scientific">Herbinix luporum</name>
    <dbReference type="NCBI Taxonomy" id="1679721"/>
    <lineage>
        <taxon>Bacteria</taxon>
        <taxon>Bacillati</taxon>
        <taxon>Bacillota</taxon>
        <taxon>Clostridia</taxon>
        <taxon>Lachnospirales</taxon>
        <taxon>Lachnospiraceae</taxon>
        <taxon>Herbinix</taxon>
    </lineage>
</organism>
<keyword evidence="3" id="KW-0145">Chemotaxis</keyword>
<dbReference type="Pfam" id="PF02743">
    <property type="entry name" value="dCache_1"/>
    <property type="match status" value="1"/>
</dbReference>
<evidence type="ECO:0000256" key="10">
    <source>
        <dbReference type="SAM" id="Coils"/>
    </source>
</evidence>
<dbReference type="Proteomes" id="UP000196053">
    <property type="component" value="Chromosome I"/>
</dbReference>
<dbReference type="SMART" id="SM00283">
    <property type="entry name" value="MA"/>
    <property type="match status" value="1"/>
</dbReference>
<keyword evidence="4 11" id="KW-0812">Transmembrane</keyword>
<evidence type="ECO:0000256" key="2">
    <source>
        <dbReference type="ARBA" id="ARBA00022475"/>
    </source>
</evidence>
<evidence type="ECO:0000256" key="6">
    <source>
        <dbReference type="ARBA" id="ARBA00023136"/>
    </source>
</evidence>
<dbReference type="RefSeq" id="WP_058257145.1">
    <property type="nucleotide sequence ID" value="NZ_LN879430.1"/>
</dbReference>
<dbReference type="OrthoDB" id="9814363at2"/>
<dbReference type="InterPro" id="IPR033479">
    <property type="entry name" value="dCache_1"/>
</dbReference>
<dbReference type="GO" id="GO:0005886">
    <property type="term" value="C:plasma membrane"/>
    <property type="evidence" value="ECO:0007669"/>
    <property type="project" value="UniProtKB-SubCell"/>
</dbReference>
<feature type="coiled-coil region" evidence="10">
    <location>
        <begin position="472"/>
        <end position="499"/>
    </location>
</feature>
<evidence type="ECO:0000256" key="1">
    <source>
        <dbReference type="ARBA" id="ARBA00004651"/>
    </source>
</evidence>
<dbReference type="AlphaFoldDB" id="A0A0K8J2L6"/>
<dbReference type="Gene3D" id="3.30.450.20">
    <property type="entry name" value="PAS domain"/>
    <property type="match status" value="1"/>
</dbReference>
<name>A0A0K8J2L6_9FIRM</name>
<feature type="coiled-coil region" evidence="10">
    <location>
        <begin position="651"/>
        <end position="678"/>
    </location>
</feature>
<evidence type="ECO:0008006" key="16">
    <source>
        <dbReference type="Google" id="ProtNLM"/>
    </source>
</evidence>
<evidence type="ECO:0000259" key="12">
    <source>
        <dbReference type="PROSITE" id="PS50111"/>
    </source>
</evidence>
<evidence type="ECO:0000256" key="5">
    <source>
        <dbReference type="ARBA" id="ARBA00022989"/>
    </source>
</evidence>
<dbReference type="CDD" id="cd12912">
    <property type="entry name" value="PDC2_MCP_like"/>
    <property type="match status" value="1"/>
</dbReference>
<keyword evidence="2" id="KW-1003">Cell membrane</keyword>
<reference evidence="15" key="1">
    <citation type="submission" date="2015-09" db="EMBL/GenBank/DDBJ databases">
        <authorList>
            <person name="Wibberg D."/>
        </authorList>
    </citation>
    <scope>NUCLEOTIDE SEQUENCE [LARGE SCALE GENOMIC DNA]</scope>
    <source>
        <strain evidence="15">SD1D</strain>
    </source>
</reference>
<comment type="similarity">
    <text evidence="8">Belongs to the methyl-accepting chemotaxis (MCP) protein family.</text>
</comment>
<feature type="transmembrane region" description="Helical" evidence="11">
    <location>
        <begin position="302"/>
        <end position="321"/>
    </location>
</feature>
<dbReference type="GO" id="GO:0007165">
    <property type="term" value="P:signal transduction"/>
    <property type="evidence" value="ECO:0007669"/>
    <property type="project" value="UniProtKB-KW"/>
</dbReference>
<protein>
    <recommendedName>
        <fullName evidence="16">Methyl-accepting chemotaxis protein</fullName>
    </recommendedName>
</protein>
<dbReference type="SUPFAM" id="SSF58104">
    <property type="entry name" value="Methyl-accepting chemotaxis protein (MCP) signaling domain"/>
    <property type="match status" value="1"/>
</dbReference>
<feature type="domain" description="HAMP" evidence="13">
    <location>
        <begin position="323"/>
        <end position="378"/>
    </location>
</feature>
<keyword evidence="6 11" id="KW-0472">Membrane</keyword>
<evidence type="ECO:0000256" key="7">
    <source>
        <dbReference type="ARBA" id="ARBA00023224"/>
    </source>
</evidence>
<evidence type="ECO:0000313" key="15">
    <source>
        <dbReference type="Proteomes" id="UP000196053"/>
    </source>
</evidence>
<dbReference type="CDD" id="cd06225">
    <property type="entry name" value="HAMP"/>
    <property type="match status" value="1"/>
</dbReference>
<feature type="domain" description="Methyl-accepting transducer" evidence="12">
    <location>
        <begin position="397"/>
        <end position="634"/>
    </location>
</feature>
<evidence type="ECO:0000313" key="14">
    <source>
        <dbReference type="EMBL" id="CUH91695.1"/>
    </source>
</evidence>
<dbReference type="Pfam" id="PF00015">
    <property type="entry name" value="MCPsignal"/>
    <property type="match status" value="1"/>
</dbReference>
<evidence type="ECO:0000256" key="11">
    <source>
        <dbReference type="SAM" id="Phobius"/>
    </source>
</evidence>
<accession>A0A0K8J2L6</accession>
<keyword evidence="7 9" id="KW-0807">Transducer</keyword>
<comment type="subcellular location">
    <subcellularLocation>
        <location evidence="1">Cell membrane</location>
        <topology evidence="1">Multi-pass membrane protein</topology>
    </subcellularLocation>
</comment>
<evidence type="ECO:0000256" key="3">
    <source>
        <dbReference type="ARBA" id="ARBA00022500"/>
    </source>
</evidence>
<keyword evidence="5 11" id="KW-1133">Transmembrane helix</keyword>
<dbReference type="PANTHER" id="PTHR32089">
    <property type="entry name" value="METHYL-ACCEPTING CHEMOTAXIS PROTEIN MCPB"/>
    <property type="match status" value="1"/>
</dbReference>
<dbReference type="KEGG" id="hsd:SD1D_0141"/>
<keyword evidence="15" id="KW-1185">Reference proteome</keyword>
<dbReference type="PANTHER" id="PTHR32089:SF112">
    <property type="entry name" value="LYSOZYME-LIKE PROTEIN-RELATED"/>
    <property type="match status" value="1"/>
</dbReference>
<dbReference type="GO" id="GO:0006935">
    <property type="term" value="P:chemotaxis"/>
    <property type="evidence" value="ECO:0007669"/>
    <property type="project" value="UniProtKB-KW"/>
</dbReference>
<dbReference type="Gene3D" id="1.10.287.950">
    <property type="entry name" value="Methyl-accepting chemotaxis protein"/>
    <property type="match status" value="1"/>
</dbReference>
<dbReference type="InterPro" id="IPR004089">
    <property type="entry name" value="MCPsignal_dom"/>
</dbReference>